<accession>A0ABQ5GY50</accession>
<proteinExistence type="predicted"/>
<keyword evidence="2" id="KW-1185">Reference proteome</keyword>
<protein>
    <recommendedName>
        <fullName evidence="3">Reverse transcriptase domain-containing protein</fullName>
    </recommendedName>
</protein>
<evidence type="ECO:0000313" key="1">
    <source>
        <dbReference type="EMBL" id="GJT80566.1"/>
    </source>
</evidence>
<comment type="caution">
    <text evidence="1">The sequence shown here is derived from an EMBL/GenBank/DDBJ whole genome shotgun (WGS) entry which is preliminary data.</text>
</comment>
<reference evidence="1" key="1">
    <citation type="journal article" date="2022" name="Int. J. Mol. Sci.">
        <title>Draft Genome of Tanacetum Coccineum: Genomic Comparison of Closely Related Tanacetum-Family Plants.</title>
        <authorList>
            <person name="Yamashiro T."/>
            <person name="Shiraishi A."/>
            <person name="Nakayama K."/>
            <person name="Satake H."/>
        </authorList>
    </citation>
    <scope>NUCLEOTIDE SEQUENCE</scope>
</reference>
<sequence length="178" mass="20608">MIDADLFRRSTFLLEKLLNDDPSSPRPPKELNFEEIKTIRSFIDDPPELELKDLPSYLEYAFSEGTDKLPVIISKELKYEEKRTPFLDQVIRRCVHGQEAVDILTACHNGPTGGHHGANYTAKKVFDSNFYWTTIYRDAHGMDCPDLEDSRTHGFVHRSLDLQSFACLYMGIRYPRSY</sequence>
<reference evidence="1" key="2">
    <citation type="submission" date="2022-01" db="EMBL/GenBank/DDBJ databases">
        <authorList>
            <person name="Yamashiro T."/>
            <person name="Shiraishi A."/>
            <person name="Satake H."/>
            <person name="Nakayama K."/>
        </authorList>
    </citation>
    <scope>NUCLEOTIDE SEQUENCE</scope>
</reference>
<evidence type="ECO:0000313" key="2">
    <source>
        <dbReference type="Proteomes" id="UP001151760"/>
    </source>
</evidence>
<gene>
    <name evidence="1" type="ORF">Tco_1054908</name>
</gene>
<dbReference type="Gene3D" id="1.10.340.70">
    <property type="match status" value="1"/>
</dbReference>
<dbReference type="EMBL" id="BQNB010019004">
    <property type="protein sequence ID" value="GJT80566.1"/>
    <property type="molecule type" value="Genomic_DNA"/>
</dbReference>
<dbReference type="Proteomes" id="UP001151760">
    <property type="component" value="Unassembled WGS sequence"/>
</dbReference>
<evidence type="ECO:0008006" key="3">
    <source>
        <dbReference type="Google" id="ProtNLM"/>
    </source>
</evidence>
<name>A0ABQ5GY50_9ASTR</name>
<organism evidence="1 2">
    <name type="scientific">Tanacetum coccineum</name>
    <dbReference type="NCBI Taxonomy" id="301880"/>
    <lineage>
        <taxon>Eukaryota</taxon>
        <taxon>Viridiplantae</taxon>
        <taxon>Streptophyta</taxon>
        <taxon>Embryophyta</taxon>
        <taxon>Tracheophyta</taxon>
        <taxon>Spermatophyta</taxon>
        <taxon>Magnoliopsida</taxon>
        <taxon>eudicotyledons</taxon>
        <taxon>Gunneridae</taxon>
        <taxon>Pentapetalae</taxon>
        <taxon>asterids</taxon>
        <taxon>campanulids</taxon>
        <taxon>Asterales</taxon>
        <taxon>Asteraceae</taxon>
        <taxon>Asteroideae</taxon>
        <taxon>Anthemideae</taxon>
        <taxon>Anthemidinae</taxon>
        <taxon>Tanacetum</taxon>
    </lineage>
</organism>